<keyword evidence="4 8" id="KW-0689">Ribosomal protein</keyword>
<dbReference type="InterPro" id="IPR018280">
    <property type="entry name" value="Ribosomal_uS3_CS"/>
</dbReference>
<comment type="function">
    <text evidence="6 8">Binds the lower part of the 30S subunit head. Binds mRNA in the 70S ribosome, positioning it for translation.</text>
</comment>
<proteinExistence type="inferred from homology"/>
<dbReference type="InterPro" id="IPR005704">
    <property type="entry name" value="Ribosomal_uS3_bac-typ"/>
</dbReference>
<dbReference type="Gene3D" id="3.30.1140.32">
    <property type="entry name" value="Ribosomal protein S3, C-terminal domain"/>
    <property type="match status" value="1"/>
</dbReference>
<dbReference type="InterPro" id="IPR015946">
    <property type="entry name" value="KH_dom-like_a/b"/>
</dbReference>
<keyword evidence="2 8" id="KW-0699">rRNA-binding</keyword>
<name>A0A1F7W9Q1_9BACT</name>
<evidence type="ECO:0000313" key="11">
    <source>
        <dbReference type="EMBL" id="OGL99509.1"/>
    </source>
</evidence>
<dbReference type="InterPro" id="IPR001351">
    <property type="entry name" value="Ribosomal_uS3_C"/>
</dbReference>
<dbReference type="GO" id="GO:0003735">
    <property type="term" value="F:structural constituent of ribosome"/>
    <property type="evidence" value="ECO:0007669"/>
    <property type="project" value="InterPro"/>
</dbReference>
<dbReference type="Proteomes" id="UP000177331">
    <property type="component" value="Unassembled WGS sequence"/>
</dbReference>
<dbReference type="InterPro" id="IPR057258">
    <property type="entry name" value="Ribosomal_uS3"/>
</dbReference>
<dbReference type="PROSITE" id="PS50823">
    <property type="entry name" value="KH_TYPE_2"/>
    <property type="match status" value="1"/>
</dbReference>
<evidence type="ECO:0000256" key="1">
    <source>
        <dbReference type="ARBA" id="ARBA00010761"/>
    </source>
</evidence>
<dbReference type="PANTHER" id="PTHR11760:SF19">
    <property type="entry name" value="SMALL RIBOSOMAL SUBUNIT PROTEIN US3C"/>
    <property type="match status" value="1"/>
</dbReference>
<evidence type="ECO:0000256" key="3">
    <source>
        <dbReference type="ARBA" id="ARBA00022884"/>
    </source>
</evidence>
<dbReference type="GO" id="GO:0022627">
    <property type="term" value="C:cytosolic small ribosomal subunit"/>
    <property type="evidence" value="ECO:0007669"/>
    <property type="project" value="TreeGrafter"/>
</dbReference>
<evidence type="ECO:0000256" key="8">
    <source>
        <dbReference type="HAMAP-Rule" id="MF_01309"/>
    </source>
</evidence>
<keyword evidence="3 8" id="KW-0694">RNA-binding</keyword>
<reference evidence="11 12" key="1">
    <citation type="journal article" date="2016" name="Nat. Commun.">
        <title>Thousands of microbial genomes shed light on interconnected biogeochemical processes in an aquifer system.</title>
        <authorList>
            <person name="Anantharaman K."/>
            <person name="Brown C.T."/>
            <person name="Hug L.A."/>
            <person name="Sharon I."/>
            <person name="Castelle C.J."/>
            <person name="Probst A.J."/>
            <person name="Thomas B.C."/>
            <person name="Singh A."/>
            <person name="Wilkins M.J."/>
            <person name="Karaoz U."/>
            <person name="Brodie E.L."/>
            <person name="Williams K.H."/>
            <person name="Hubbard S.S."/>
            <person name="Banfield J.F."/>
        </authorList>
    </citation>
    <scope>NUCLEOTIDE SEQUENCE [LARGE SCALE GENOMIC DNA]</scope>
</reference>
<evidence type="ECO:0000259" key="10">
    <source>
        <dbReference type="PROSITE" id="PS50823"/>
    </source>
</evidence>
<gene>
    <name evidence="8" type="primary">rpsC</name>
    <name evidence="11" type="ORF">A2318_00945</name>
</gene>
<dbReference type="Pfam" id="PF07650">
    <property type="entry name" value="KH_2"/>
    <property type="match status" value="1"/>
</dbReference>
<dbReference type="EMBL" id="MGFD01000008">
    <property type="protein sequence ID" value="OGL99509.1"/>
    <property type="molecule type" value="Genomic_DNA"/>
</dbReference>
<dbReference type="GO" id="GO:0019843">
    <property type="term" value="F:rRNA binding"/>
    <property type="evidence" value="ECO:0007669"/>
    <property type="project" value="UniProtKB-UniRule"/>
</dbReference>
<dbReference type="Gene3D" id="3.30.300.20">
    <property type="match status" value="1"/>
</dbReference>
<dbReference type="GO" id="GO:0003729">
    <property type="term" value="F:mRNA binding"/>
    <property type="evidence" value="ECO:0007669"/>
    <property type="project" value="UniProtKB-UniRule"/>
</dbReference>
<dbReference type="CDD" id="cd02412">
    <property type="entry name" value="KH-II_30S_S3"/>
    <property type="match status" value="1"/>
</dbReference>
<feature type="domain" description="KH type-2" evidence="10">
    <location>
        <begin position="39"/>
        <end position="111"/>
    </location>
</feature>
<sequence length="216" mass="24221">MGNKVHPRGFRIGVTQGWDSLWFADSKNYVKLLQEDVTIRAFLMKTLKDALIEKVEIERTRQEIKILIYSAKPGIIIGRGGTGIEDLSKKIKSKFFPGKRVKMSINVKEVQNVSLSAMVVGQQIAVDIEKRMPFRRVMKGTLERVTKAGAKGVKVVISGRLNGSEIARREMLAQGKIPLHTLRSDIDYASVTARTIWGAIGIKVWINRGEVFDKKA</sequence>
<evidence type="ECO:0000256" key="2">
    <source>
        <dbReference type="ARBA" id="ARBA00022730"/>
    </source>
</evidence>
<comment type="caution">
    <text evidence="11">The sequence shown here is derived from an EMBL/GenBank/DDBJ whole genome shotgun (WGS) entry which is preliminary data.</text>
</comment>
<evidence type="ECO:0000256" key="5">
    <source>
        <dbReference type="ARBA" id="ARBA00023274"/>
    </source>
</evidence>
<accession>A0A1F7W9Q1</accession>
<evidence type="ECO:0000256" key="4">
    <source>
        <dbReference type="ARBA" id="ARBA00022980"/>
    </source>
</evidence>
<dbReference type="NCBIfam" id="TIGR01009">
    <property type="entry name" value="rpsC_bact"/>
    <property type="match status" value="1"/>
</dbReference>
<keyword evidence="5 8" id="KW-0687">Ribonucleoprotein</keyword>
<dbReference type="SUPFAM" id="SSF54821">
    <property type="entry name" value="Ribosomal protein S3 C-terminal domain"/>
    <property type="match status" value="1"/>
</dbReference>
<dbReference type="Pfam" id="PF00189">
    <property type="entry name" value="Ribosomal_S3_C"/>
    <property type="match status" value="1"/>
</dbReference>
<protein>
    <recommendedName>
        <fullName evidence="7 8">Small ribosomal subunit protein uS3</fullName>
    </recommendedName>
</protein>
<dbReference type="PANTHER" id="PTHR11760">
    <property type="entry name" value="30S/40S RIBOSOMAL PROTEIN S3"/>
    <property type="match status" value="1"/>
</dbReference>
<evidence type="ECO:0000256" key="6">
    <source>
        <dbReference type="ARBA" id="ARBA00024998"/>
    </source>
</evidence>
<evidence type="ECO:0000256" key="7">
    <source>
        <dbReference type="ARBA" id="ARBA00035257"/>
    </source>
</evidence>
<evidence type="ECO:0000256" key="9">
    <source>
        <dbReference type="RuleBase" id="RU003624"/>
    </source>
</evidence>
<dbReference type="SUPFAM" id="SSF54814">
    <property type="entry name" value="Prokaryotic type KH domain (KH-domain type II)"/>
    <property type="match status" value="1"/>
</dbReference>
<dbReference type="InterPro" id="IPR004044">
    <property type="entry name" value="KH_dom_type_2"/>
</dbReference>
<dbReference type="InterPro" id="IPR036419">
    <property type="entry name" value="Ribosomal_S3_C_sf"/>
</dbReference>
<dbReference type="FunFam" id="3.30.300.20:FF:000001">
    <property type="entry name" value="30S ribosomal protein S3"/>
    <property type="match status" value="1"/>
</dbReference>
<dbReference type="HAMAP" id="MF_01309_B">
    <property type="entry name" value="Ribosomal_uS3_B"/>
    <property type="match status" value="1"/>
</dbReference>
<comment type="similarity">
    <text evidence="1 8 9">Belongs to the universal ribosomal protein uS3 family.</text>
</comment>
<dbReference type="AlphaFoldDB" id="A0A1F7W9Q1"/>
<dbReference type="PROSITE" id="PS00548">
    <property type="entry name" value="RIBOSOMAL_S3"/>
    <property type="match status" value="1"/>
</dbReference>
<evidence type="ECO:0000313" key="12">
    <source>
        <dbReference type="Proteomes" id="UP000177331"/>
    </source>
</evidence>
<dbReference type="STRING" id="1802421.A2318_00945"/>
<comment type="subunit">
    <text evidence="8">Part of the 30S ribosomal subunit. Forms a tight complex with proteins S10 and S14.</text>
</comment>
<organism evidence="11 12">
    <name type="scientific">Candidatus Uhrbacteria bacterium RIFOXYB2_FULL_45_11</name>
    <dbReference type="NCBI Taxonomy" id="1802421"/>
    <lineage>
        <taxon>Bacteria</taxon>
        <taxon>Candidatus Uhriibacteriota</taxon>
    </lineage>
</organism>
<dbReference type="InterPro" id="IPR009019">
    <property type="entry name" value="KH_sf_prok-type"/>
</dbReference>
<dbReference type="GO" id="GO:0006412">
    <property type="term" value="P:translation"/>
    <property type="evidence" value="ECO:0007669"/>
    <property type="project" value="UniProtKB-UniRule"/>
</dbReference>